<name>A0AB36DZV1_9PAST</name>
<sequence>MRLTIKKWGNSVGVRIPAAILTELQLKADSFVDIQTENGKIIIEPVEEQSLAQLLAAITEDNLHQEIDMGEPMGNEW</sequence>
<dbReference type="InterPro" id="IPR039052">
    <property type="entry name" value="Antitox_PemI-like"/>
</dbReference>
<evidence type="ECO:0000313" key="4">
    <source>
        <dbReference type="Proteomes" id="UP000092527"/>
    </source>
</evidence>
<dbReference type="PROSITE" id="PS51740">
    <property type="entry name" value="SPOVT_ABRB"/>
    <property type="match status" value="1"/>
</dbReference>
<evidence type="ECO:0000259" key="2">
    <source>
        <dbReference type="PROSITE" id="PS51740"/>
    </source>
</evidence>
<dbReference type="PANTHER" id="PTHR40516:SF1">
    <property type="entry name" value="ANTITOXIN CHPS-RELATED"/>
    <property type="match status" value="1"/>
</dbReference>
<dbReference type="InterPro" id="IPR007159">
    <property type="entry name" value="SpoVT-AbrB_dom"/>
</dbReference>
<gene>
    <name evidence="3" type="ORF">QV09_11330</name>
</gene>
<organism evidence="3 4">
    <name type="scientific">Gallibacterium salpingitidis</name>
    <dbReference type="NCBI Taxonomy" id="505341"/>
    <lineage>
        <taxon>Bacteria</taxon>
        <taxon>Pseudomonadati</taxon>
        <taxon>Pseudomonadota</taxon>
        <taxon>Gammaproteobacteria</taxon>
        <taxon>Pasteurellales</taxon>
        <taxon>Pasteurellaceae</taxon>
        <taxon>Gallibacterium</taxon>
    </lineage>
</organism>
<protein>
    <submittedName>
        <fullName evidence="3">PbsX family transcriptional regulator</fullName>
    </submittedName>
</protein>
<dbReference type="GO" id="GO:0097351">
    <property type="term" value="F:toxin sequestering activity"/>
    <property type="evidence" value="ECO:0007669"/>
    <property type="project" value="InterPro"/>
</dbReference>
<feature type="domain" description="SpoVT-AbrB" evidence="2">
    <location>
        <begin position="3"/>
        <end position="48"/>
    </location>
</feature>
<dbReference type="InterPro" id="IPR037914">
    <property type="entry name" value="SpoVT-AbrB_sf"/>
</dbReference>
<dbReference type="Proteomes" id="UP000092527">
    <property type="component" value="Unassembled WGS sequence"/>
</dbReference>
<dbReference type="SUPFAM" id="SSF89447">
    <property type="entry name" value="AbrB/MazE/MraZ-like"/>
    <property type="match status" value="1"/>
</dbReference>
<keyword evidence="1" id="KW-0238">DNA-binding</keyword>
<dbReference type="Pfam" id="PF04014">
    <property type="entry name" value="MazE_antitoxin"/>
    <property type="match status" value="1"/>
</dbReference>
<reference evidence="3 4" key="1">
    <citation type="submission" date="2014-11" db="EMBL/GenBank/DDBJ databases">
        <title>Pan-genome of Gallibacterium spp.</title>
        <authorList>
            <person name="Kudirkiene E."/>
            <person name="Bojesen A.M."/>
        </authorList>
    </citation>
    <scope>NUCLEOTIDE SEQUENCE [LARGE SCALE GENOMIC DNA]</scope>
    <source>
        <strain evidence="3 4">18469/18</strain>
    </source>
</reference>
<dbReference type="Gene3D" id="2.10.260.10">
    <property type="match status" value="1"/>
</dbReference>
<dbReference type="PANTHER" id="PTHR40516">
    <property type="entry name" value="ANTITOXIN CHPS-RELATED"/>
    <property type="match status" value="1"/>
</dbReference>
<dbReference type="AlphaFoldDB" id="A0AB36DZV1"/>
<dbReference type="RefSeq" id="WP_066112592.1">
    <property type="nucleotide sequence ID" value="NZ_CP103875.1"/>
</dbReference>
<proteinExistence type="predicted"/>
<evidence type="ECO:0000256" key="1">
    <source>
        <dbReference type="PROSITE-ProRule" id="PRU01076"/>
    </source>
</evidence>
<dbReference type="GO" id="GO:0003677">
    <property type="term" value="F:DNA binding"/>
    <property type="evidence" value="ECO:0007669"/>
    <property type="project" value="UniProtKB-UniRule"/>
</dbReference>
<evidence type="ECO:0000313" key="3">
    <source>
        <dbReference type="EMBL" id="OBX07255.1"/>
    </source>
</evidence>
<dbReference type="EMBL" id="JTJU01000074">
    <property type="protein sequence ID" value="OBX07255.1"/>
    <property type="molecule type" value="Genomic_DNA"/>
</dbReference>
<accession>A0AB36DZV1</accession>
<dbReference type="SMART" id="SM00966">
    <property type="entry name" value="SpoVT_AbrB"/>
    <property type="match status" value="1"/>
</dbReference>
<comment type="caution">
    <text evidence="3">The sequence shown here is derived from an EMBL/GenBank/DDBJ whole genome shotgun (WGS) entry which is preliminary data.</text>
</comment>